<sequence>MLLSGPVQQQPWVNPRPWALSEGAPFVDKSWKIALLKQYKTTPIPITFTSLNNKRLQYQTTNKKMISQEDTEIIVKTLCAKVRANYISPEDAEAIASGIEAKLDAGAYAALTGPALAEALGTDLKAVNGDKHMGVEFDDEHPFPEEAPTVVQKYDDDGDVVDEEGNKVEEEEEPESGFLRMFKELSTLSGDGIAGVDILTGNVGYIKLTFFGPEAQAQKALQHAMTLVKNTAALIIDVRDNTGGDSSTELISYFSAESVPIKHIYWRPTNRLQKFKTCAEVLGPRYNDNKPESKQRPVYVLIGPETFSSAEAFVFFMRELGLAKTVGQNTSGGGHPCNFYRLGHDSFQASISIGRTMSPVTGKGWESVGVPADIECSAEEAKAKAHLLCMKQVQADILEKGDSISQAQRILLNRIEKTLSALEANASAKPEEPAAVAEEVPMMYETRLPGIHRLRNADGTIVNVKRVERTFLGIKFVTEKVLH</sequence>
<gene>
    <name evidence="2" type="ORF">CcCBS67573_g00228</name>
</gene>
<dbReference type="GO" id="GO:0006508">
    <property type="term" value="P:proteolysis"/>
    <property type="evidence" value="ECO:0007669"/>
    <property type="project" value="InterPro"/>
</dbReference>
<dbReference type="InterPro" id="IPR005151">
    <property type="entry name" value="Tail-specific_protease"/>
</dbReference>
<dbReference type="Gene3D" id="3.90.226.10">
    <property type="entry name" value="2-enoyl-CoA Hydratase, Chain A, domain 1"/>
    <property type="match status" value="1"/>
</dbReference>
<evidence type="ECO:0000313" key="2">
    <source>
        <dbReference type="EMBL" id="TPX78497.1"/>
    </source>
</evidence>
<accession>A0A507FVB9</accession>
<proteinExistence type="predicted"/>
<reference evidence="2 3" key="1">
    <citation type="journal article" date="2019" name="Sci. Rep.">
        <title>Comparative genomics of chytrid fungi reveal insights into the obligate biotrophic and pathogenic lifestyle of Synchytrium endobioticum.</title>
        <authorList>
            <person name="van de Vossenberg B.T.L.H."/>
            <person name="Warris S."/>
            <person name="Nguyen H.D.T."/>
            <person name="van Gent-Pelzer M.P.E."/>
            <person name="Joly D.L."/>
            <person name="van de Geest H.C."/>
            <person name="Bonants P.J.M."/>
            <person name="Smith D.S."/>
            <person name="Levesque C.A."/>
            <person name="van der Lee T.A.J."/>
        </authorList>
    </citation>
    <scope>NUCLEOTIDE SEQUENCE [LARGE SCALE GENOMIC DNA]</scope>
    <source>
        <strain evidence="2 3">CBS 675.73</strain>
    </source>
</reference>
<feature type="domain" description="Tail specific protease" evidence="1">
    <location>
        <begin position="174"/>
        <end position="377"/>
    </location>
</feature>
<organism evidence="2 3">
    <name type="scientific">Chytriomyces confervae</name>
    <dbReference type="NCBI Taxonomy" id="246404"/>
    <lineage>
        <taxon>Eukaryota</taxon>
        <taxon>Fungi</taxon>
        <taxon>Fungi incertae sedis</taxon>
        <taxon>Chytridiomycota</taxon>
        <taxon>Chytridiomycota incertae sedis</taxon>
        <taxon>Chytridiomycetes</taxon>
        <taxon>Chytridiales</taxon>
        <taxon>Chytriomycetaceae</taxon>
        <taxon>Chytriomyces</taxon>
    </lineage>
</organism>
<name>A0A507FVB9_9FUNG</name>
<dbReference type="InterPro" id="IPR029045">
    <property type="entry name" value="ClpP/crotonase-like_dom_sf"/>
</dbReference>
<dbReference type="PANTHER" id="PTHR11261:SF3">
    <property type="entry name" value="RETINOL-BINDING PROTEIN 3"/>
    <property type="match status" value="1"/>
</dbReference>
<dbReference type="GO" id="GO:0008236">
    <property type="term" value="F:serine-type peptidase activity"/>
    <property type="evidence" value="ECO:0007669"/>
    <property type="project" value="InterPro"/>
</dbReference>
<dbReference type="SUPFAM" id="SSF52096">
    <property type="entry name" value="ClpP/crotonase"/>
    <property type="match status" value="1"/>
</dbReference>
<dbReference type="Pfam" id="PF03572">
    <property type="entry name" value="Peptidase_S41"/>
    <property type="match status" value="1"/>
</dbReference>
<dbReference type="AlphaFoldDB" id="A0A507FVB9"/>
<dbReference type="PANTHER" id="PTHR11261">
    <property type="entry name" value="INTERPHOTORECEPTOR RETINOID-BINDING PROTEIN"/>
    <property type="match status" value="1"/>
</dbReference>
<dbReference type="CDD" id="cd07563">
    <property type="entry name" value="Peptidase_S41_IRBP"/>
    <property type="match status" value="1"/>
</dbReference>
<dbReference type="OrthoDB" id="10268064at2759"/>
<dbReference type="Gene3D" id="3.30.750.44">
    <property type="match status" value="1"/>
</dbReference>
<keyword evidence="3" id="KW-1185">Reference proteome</keyword>
<dbReference type="EMBL" id="QEAP01000003">
    <property type="protein sequence ID" value="TPX78497.1"/>
    <property type="molecule type" value="Genomic_DNA"/>
</dbReference>
<dbReference type="SMART" id="SM00245">
    <property type="entry name" value="TSPc"/>
    <property type="match status" value="1"/>
</dbReference>
<evidence type="ECO:0000259" key="1">
    <source>
        <dbReference type="SMART" id="SM00245"/>
    </source>
</evidence>
<protein>
    <recommendedName>
        <fullName evidence="1">Tail specific protease domain-containing protein</fullName>
    </recommendedName>
</protein>
<comment type="caution">
    <text evidence="2">The sequence shown here is derived from an EMBL/GenBank/DDBJ whole genome shotgun (WGS) entry which is preliminary data.</text>
</comment>
<evidence type="ECO:0000313" key="3">
    <source>
        <dbReference type="Proteomes" id="UP000320333"/>
    </source>
</evidence>
<dbReference type="Proteomes" id="UP000320333">
    <property type="component" value="Unassembled WGS sequence"/>
</dbReference>